<keyword evidence="1" id="KW-0418">Kinase</keyword>
<dbReference type="AlphaFoldDB" id="A0AAX6FNA8"/>
<reference evidence="1" key="1">
    <citation type="journal article" date="2023" name="GigaByte">
        <title>Genome assembly of the bearded iris, Iris pallida Lam.</title>
        <authorList>
            <person name="Bruccoleri R.E."/>
            <person name="Oakeley E.J."/>
            <person name="Faust A.M.E."/>
            <person name="Altorfer M."/>
            <person name="Dessus-Babus S."/>
            <person name="Burckhardt D."/>
            <person name="Oertli M."/>
            <person name="Naumann U."/>
            <person name="Petersen F."/>
            <person name="Wong J."/>
        </authorList>
    </citation>
    <scope>NUCLEOTIDE SEQUENCE</scope>
    <source>
        <strain evidence="1">GSM-AAB239-AS_SAM_17_03QT</strain>
    </source>
</reference>
<evidence type="ECO:0000313" key="1">
    <source>
        <dbReference type="EMBL" id="KAJ6817894.1"/>
    </source>
</evidence>
<proteinExistence type="predicted"/>
<name>A0AAX6FNA8_IRIPA</name>
<gene>
    <name evidence="1" type="ORF">M6B38_409960</name>
</gene>
<dbReference type="GO" id="GO:0016301">
    <property type="term" value="F:kinase activity"/>
    <property type="evidence" value="ECO:0007669"/>
    <property type="project" value="UniProtKB-KW"/>
</dbReference>
<comment type="caution">
    <text evidence="1">The sequence shown here is derived from an EMBL/GenBank/DDBJ whole genome shotgun (WGS) entry which is preliminary data.</text>
</comment>
<accession>A0AAX6FNA8</accession>
<keyword evidence="1" id="KW-0808">Transferase</keyword>
<reference evidence="1" key="2">
    <citation type="submission" date="2023-04" db="EMBL/GenBank/DDBJ databases">
        <authorList>
            <person name="Bruccoleri R.E."/>
            <person name="Oakeley E.J."/>
            <person name="Faust A.-M."/>
            <person name="Dessus-Babus S."/>
            <person name="Altorfer M."/>
            <person name="Burckhardt D."/>
            <person name="Oertli M."/>
            <person name="Naumann U."/>
            <person name="Petersen F."/>
            <person name="Wong J."/>
        </authorList>
    </citation>
    <scope>NUCLEOTIDE SEQUENCE</scope>
    <source>
        <strain evidence="1">GSM-AAB239-AS_SAM_17_03QT</strain>
        <tissue evidence="1">Leaf</tissue>
    </source>
</reference>
<sequence length="113" mass="12777">MIRFCETLLQIPIYYLLLRAMMSLACAMRGIHNVGGLTKNGHDLSWRGTEWGVPCMKTHRLGRRAGGRGSAPFYHGYKRRLSTRPVVRRLIGVGKSRKGVVRIERVAGRNQLS</sequence>
<evidence type="ECO:0000313" key="2">
    <source>
        <dbReference type="Proteomes" id="UP001140949"/>
    </source>
</evidence>
<organism evidence="1 2">
    <name type="scientific">Iris pallida</name>
    <name type="common">Sweet iris</name>
    <dbReference type="NCBI Taxonomy" id="29817"/>
    <lineage>
        <taxon>Eukaryota</taxon>
        <taxon>Viridiplantae</taxon>
        <taxon>Streptophyta</taxon>
        <taxon>Embryophyta</taxon>
        <taxon>Tracheophyta</taxon>
        <taxon>Spermatophyta</taxon>
        <taxon>Magnoliopsida</taxon>
        <taxon>Liliopsida</taxon>
        <taxon>Asparagales</taxon>
        <taxon>Iridaceae</taxon>
        <taxon>Iridoideae</taxon>
        <taxon>Irideae</taxon>
        <taxon>Iris</taxon>
    </lineage>
</organism>
<dbReference type="EMBL" id="JANAVB010027597">
    <property type="protein sequence ID" value="KAJ6817894.1"/>
    <property type="molecule type" value="Genomic_DNA"/>
</dbReference>
<protein>
    <submittedName>
        <fullName evidence="1">Adenylate kinase 4-like</fullName>
    </submittedName>
</protein>
<keyword evidence="2" id="KW-1185">Reference proteome</keyword>
<dbReference type="Proteomes" id="UP001140949">
    <property type="component" value="Unassembled WGS sequence"/>
</dbReference>